<dbReference type="OrthoDB" id="5355632at2"/>
<organism evidence="1 2">
    <name type="scientific">Campylobacter estrildidarum</name>
    <dbReference type="NCBI Taxonomy" id="2510189"/>
    <lineage>
        <taxon>Bacteria</taxon>
        <taxon>Pseudomonadati</taxon>
        <taxon>Campylobacterota</taxon>
        <taxon>Epsilonproteobacteria</taxon>
        <taxon>Campylobacterales</taxon>
        <taxon>Campylobacteraceae</taxon>
        <taxon>Campylobacter</taxon>
    </lineage>
</organism>
<name>A0A4V6DVH4_9BACT</name>
<dbReference type="Proteomes" id="UP000308838">
    <property type="component" value="Unassembled WGS sequence"/>
</dbReference>
<evidence type="ECO:0000313" key="1">
    <source>
        <dbReference type="EMBL" id="TKX28182.1"/>
    </source>
</evidence>
<protein>
    <submittedName>
        <fullName evidence="1">Uncharacterized protein</fullName>
    </submittedName>
</protein>
<sequence length="120" mass="13902">MKEFNDYKKARLALEKELANTREVLEQTIKEMLLLRDDKAFTQGAKDEVSKIIEKKWKITASLEKSSDILEIKILEQSTSYNRFCFGDVLVLISNFLVYEEQKAIIANLGFDLEKGVKHD</sequence>
<comment type="caution">
    <text evidence="1">The sequence shown here is derived from an EMBL/GenBank/DDBJ whole genome shotgun (WGS) entry which is preliminary data.</text>
</comment>
<keyword evidence="2" id="KW-1185">Reference proteome</keyword>
<proteinExistence type="predicted"/>
<accession>A0A4V6DVH4</accession>
<evidence type="ECO:0000313" key="2">
    <source>
        <dbReference type="Proteomes" id="UP000308838"/>
    </source>
</evidence>
<dbReference type="RefSeq" id="WP_137621362.1">
    <property type="nucleotide sequence ID" value="NZ_NXLZ01000023.1"/>
</dbReference>
<reference evidence="1 2" key="1">
    <citation type="submission" date="2018-05" db="EMBL/GenBank/DDBJ databases">
        <title>Novel Campyloabacter and Helicobacter Species and Strains.</title>
        <authorList>
            <person name="Mannion A.J."/>
            <person name="Shen Z."/>
            <person name="Fox J.G."/>
        </authorList>
    </citation>
    <scope>NUCLEOTIDE SEQUENCE [LARGE SCALE GENOMIC DNA]</scope>
    <source>
        <strain evidence="2">MIT17-664</strain>
    </source>
</reference>
<dbReference type="AlphaFoldDB" id="A0A4V6DVH4"/>
<dbReference type="EMBL" id="NXLZ01000023">
    <property type="protein sequence ID" value="TKX28182.1"/>
    <property type="molecule type" value="Genomic_DNA"/>
</dbReference>
<gene>
    <name evidence="1" type="ORF">CQA69_08575</name>
</gene>